<sequence length="202" mass="23135">MQKLIFFVGVAGTGKTTVARILSKQIPAAFLDRDTVGGRFVEKFLETNGLDPNDRDSDFYKQHLRDLEYDTTKDVCIENLAAGQNVFMISPFTAELKNKQWLEEVLSTAGLTQEQVDVKVVVVTLTDLELQKTRIVERQTIRDQWKLDHWDDFKKRVDFVPEINWNIPASSIMVFDNSGPLSQEKERHLLNFVTRESSALSV</sequence>
<dbReference type="EMBL" id="JACHXK010000006">
    <property type="protein sequence ID" value="MBB3111268.1"/>
    <property type="molecule type" value="Genomic_DNA"/>
</dbReference>
<evidence type="ECO:0000313" key="1">
    <source>
        <dbReference type="EMBL" id="MBB3111268.1"/>
    </source>
</evidence>
<dbReference type="SUPFAM" id="SSF52540">
    <property type="entry name" value="P-loop containing nucleoside triphosphate hydrolases"/>
    <property type="match status" value="1"/>
</dbReference>
<evidence type="ECO:0000313" key="2">
    <source>
        <dbReference type="Proteomes" id="UP000570361"/>
    </source>
</evidence>
<dbReference type="GO" id="GO:0016301">
    <property type="term" value="F:kinase activity"/>
    <property type="evidence" value="ECO:0007669"/>
    <property type="project" value="UniProtKB-KW"/>
</dbReference>
<keyword evidence="1" id="KW-0418">Kinase</keyword>
<reference evidence="1 2" key="1">
    <citation type="submission" date="2020-08" db="EMBL/GenBank/DDBJ databases">
        <title>Genomic Encyclopedia of Type Strains, Phase III (KMG-III): the genomes of soil and plant-associated and newly described type strains.</title>
        <authorList>
            <person name="Whitman W."/>
        </authorList>
    </citation>
    <scope>NUCLEOTIDE SEQUENCE [LARGE SCALE GENOMIC DNA]</scope>
    <source>
        <strain evidence="1 2">CECT 5862</strain>
    </source>
</reference>
<dbReference type="AlphaFoldDB" id="A0A7W5FNK2"/>
<dbReference type="RefSeq" id="WP_183601121.1">
    <property type="nucleotide sequence ID" value="NZ_JACHXK010000006.1"/>
</dbReference>
<dbReference type="Pfam" id="PF13671">
    <property type="entry name" value="AAA_33"/>
    <property type="match status" value="1"/>
</dbReference>
<name>A0A7W5FNK2_9BACL</name>
<keyword evidence="2" id="KW-1185">Reference proteome</keyword>
<gene>
    <name evidence="1" type="ORF">FHS18_003336</name>
</gene>
<organism evidence="1 2">
    <name type="scientific">Paenibacillus phyllosphaerae</name>
    <dbReference type="NCBI Taxonomy" id="274593"/>
    <lineage>
        <taxon>Bacteria</taxon>
        <taxon>Bacillati</taxon>
        <taxon>Bacillota</taxon>
        <taxon>Bacilli</taxon>
        <taxon>Bacillales</taxon>
        <taxon>Paenibacillaceae</taxon>
        <taxon>Paenibacillus</taxon>
    </lineage>
</organism>
<protein>
    <submittedName>
        <fullName evidence="1">Putative kinase</fullName>
    </submittedName>
</protein>
<dbReference type="Proteomes" id="UP000570361">
    <property type="component" value="Unassembled WGS sequence"/>
</dbReference>
<dbReference type="InterPro" id="IPR027417">
    <property type="entry name" value="P-loop_NTPase"/>
</dbReference>
<comment type="caution">
    <text evidence="1">The sequence shown here is derived from an EMBL/GenBank/DDBJ whole genome shotgun (WGS) entry which is preliminary data.</text>
</comment>
<proteinExistence type="predicted"/>
<keyword evidence="1" id="KW-0808">Transferase</keyword>
<dbReference type="Gene3D" id="3.40.50.300">
    <property type="entry name" value="P-loop containing nucleotide triphosphate hydrolases"/>
    <property type="match status" value="1"/>
</dbReference>
<accession>A0A7W5FNK2</accession>